<dbReference type="AlphaFoldDB" id="A0ABD2K8P1"/>
<sequence>MPPFGLLFRDFPIAFTLPRLFRFFHPFLRLVPAAVCPPPLLLFPTGFSSVLPPPPSSFVVQDDILLEHCLSLPNWQGLLHDGSIHYWKQRFAIVDANNISVDGSPKRIQKEEKQLALLLLYSSHNFGKLKLFKCDD</sequence>
<protein>
    <submittedName>
        <fullName evidence="1">Uncharacterized protein</fullName>
    </submittedName>
</protein>
<keyword evidence="2" id="KW-1185">Reference proteome</keyword>
<dbReference type="Proteomes" id="UP001620626">
    <property type="component" value="Unassembled WGS sequence"/>
</dbReference>
<accession>A0ABD2K8P1</accession>
<dbReference type="EMBL" id="JBICBT010000814">
    <property type="protein sequence ID" value="KAL3099285.1"/>
    <property type="molecule type" value="Genomic_DNA"/>
</dbReference>
<comment type="caution">
    <text evidence="1">The sequence shown here is derived from an EMBL/GenBank/DDBJ whole genome shotgun (WGS) entry which is preliminary data.</text>
</comment>
<evidence type="ECO:0000313" key="1">
    <source>
        <dbReference type="EMBL" id="KAL3099285.1"/>
    </source>
</evidence>
<reference evidence="1 2" key="1">
    <citation type="submission" date="2024-10" db="EMBL/GenBank/DDBJ databases">
        <authorList>
            <person name="Kim D."/>
        </authorList>
    </citation>
    <scope>NUCLEOTIDE SEQUENCE [LARGE SCALE GENOMIC DNA]</scope>
    <source>
        <strain evidence="1">BH-2024</strain>
    </source>
</reference>
<organism evidence="1 2">
    <name type="scientific">Heterodera trifolii</name>
    <dbReference type="NCBI Taxonomy" id="157864"/>
    <lineage>
        <taxon>Eukaryota</taxon>
        <taxon>Metazoa</taxon>
        <taxon>Ecdysozoa</taxon>
        <taxon>Nematoda</taxon>
        <taxon>Chromadorea</taxon>
        <taxon>Rhabditida</taxon>
        <taxon>Tylenchina</taxon>
        <taxon>Tylenchomorpha</taxon>
        <taxon>Tylenchoidea</taxon>
        <taxon>Heteroderidae</taxon>
        <taxon>Heteroderinae</taxon>
        <taxon>Heterodera</taxon>
    </lineage>
</organism>
<evidence type="ECO:0000313" key="2">
    <source>
        <dbReference type="Proteomes" id="UP001620626"/>
    </source>
</evidence>
<proteinExistence type="predicted"/>
<name>A0ABD2K8P1_9BILA</name>
<gene>
    <name evidence="1" type="ORF">niasHT_028232</name>
</gene>